<dbReference type="InterPro" id="IPR037682">
    <property type="entry name" value="TonB_C"/>
</dbReference>
<accession>A0A560FQV0</accession>
<dbReference type="GO" id="GO:0005886">
    <property type="term" value="C:plasma membrane"/>
    <property type="evidence" value="ECO:0007669"/>
    <property type="project" value="UniProtKB-SubCell"/>
</dbReference>
<proteinExistence type="inferred from homology"/>
<comment type="similarity">
    <text evidence="2">Belongs to the TonB family.</text>
</comment>
<evidence type="ECO:0000256" key="3">
    <source>
        <dbReference type="ARBA" id="ARBA00022448"/>
    </source>
</evidence>
<feature type="chain" id="PRO_5021750821" evidence="11">
    <location>
        <begin position="29"/>
        <end position="576"/>
    </location>
</feature>
<keyword evidence="11" id="KW-0732">Signal</keyword>
<sequence>MRPALSRTLPVRFVASLALALAAGCAHPQPPALPTPQSHVDSTAPIAADGPRLDPASIMKAIPDFPWVAAQQGEAGTVVVAVLCAADGPVTDAEVMEGSGSDRMDAAVLAAGFSHKWRCLPSLNPQAQPAQTGPTWITLRYAFKQGDRKDDPPAPPPPRLALGAHMDTDTVVQPPYPAEALPTEEYGDVPFTFLCGADGAVREARLTQPGPSVHPQLDAAVLAAARASGWRCHPAKHPGDRQPMDSWGFYRLSFPAPAGAGPAHGLKAEADGAQIDPTTLSHPDYTVDAARAGEEGEVIIDFLCGVNGRLGDFKIGQSSGHPRLDAAALAALRASQVRCVPGTSAEGRIRVTPGAYGMDFKLSPRAPQPGEPPVLDIRSLVNAPPAYPRGALDLKDQTTLTAAILCGPGGTLLDSALMESSGHPELDAAFMAATDSGLWRCLPAQLRATGQPVAAWTAFRQYFGRAADAPPPDDEPVGAAVDPASLVAPGQAPAVAIHSKKPKAWLRFWCDANGHILTPSLFRSSGDPHLDADLMAQAHAGKWRCLPYQQPGTHIPVAAWGFFPYSGPSPEGAPRP</sequence>
<dbReference type="InterPro" id="IPR051045">
    <property type="entry name" value="TonB-dependent_transducer"/>
</dbReference>
<evidence type="ECO:0000256" key="10">
    <source>
        <dbReference type="SAM" id="MobiDB-lite"/>
    </source>
</evidence>
<keyword evidence="14" id="KW-1185">Reference proteome</keyword>
<feature type="region of interest" description="Disordered" evidence="10">
    <location>
        <begin position="30"/>
        <end position="49"/>
    </location>
</feature>
<evidence type="ECO:0000313" key="14">
    <source>
        <dbReference type="Proteomes" id="UP000316545"/>
    </source>
</evidence>
<feature type="signal peptide" evidence="11">
    <location>
        <begin position="1"/>
        <end position="28"/>
    </location>
</feature>
<keyword evidence="5" id="KW-0997">Cell inner membrane</keyword>
<keyword evidence="8" id="KW-1133">Transmembrane helix</keyword>
<evidence type="ECO:0000256" key="8">
    <source>
        <dbReference type="ARBA" id="ARBA00022989"/>
    </source>
</evidence>
<dbReference type="PANTHER" id="PTHR33446:SF2">
    <property type="entry name" value="PROTEIN TONB"/>
    <property type="match status" value="1"/>
</dbReference>
<evidence type="ECO:0000256" key="1">
    <source>
        <dbReference type="ARBA" id="ARBA00004383"/>
    </source>
</evidence>
<keyword evidence="4" id="KW-1003">Cell membrane</keyword>
<keyword evidence="6" id="KW-0812">Transmembrane</keyword>
<evidence type="ECO:0000256" key="5">
    <source>
        <dbReference type="ARBA" id="ARBA00022519"/>
    </source>
</evidence>
<organism evidence="13 14">
    <name type="scientific">Nitrospirillum amazonense</name>
    <dbReference type="NCBI Taxonomy" id="28077"/>
    <lineage>
        <taxon>Bacteria</taxon>
        <taxon>Pseudomonadati</taxon>
        <taxon>Pseudomonadota</taxon>
        <taxon>Alphaproteobacteria</taxon>
        <taxon>Rhodospirillales</taxon>
        <taxon>Azospirillaceae</taxon>
        <taxon>Nitrospirillum</taxon>
    </lineage>
</organism>
<dbReference type="Gene3D" id="3.30.1150.10">
    <property type="match status" value="4"/>
</dbReference>
<comment type="caution">
    <text evidence="13">The sequence shown here is derived from an EMBL/GenBank/DDBJ whole genome shotgun (WGS) entry which is preliminary data.</text>
</comment>
<feature type="domain" description="TonB C-terminal" evidence="12">
    <location>
        <begin position="50"/>
        <end position="150"/>
    </location>
</feature>
<evidence type="ECO:0000256" key="6">
    <source>
        <dbReference type="ARBA" id="ARBA00022692"/>
    </source>
</evidence>
<feature type="domain" description="TonB C-terminal" evidence="12">
    <location>
        <begin position="270"/>
        <end position="369"/>
    </location>
</feature>
<name>A0A560FQV0_9PROT</name>
<dbReference type="Proteomes" id="UP000316545">
    <property type="component" value="Unassembled WGS sequence"/>
</dbReference>
<dbReference type="GO" id="GO:0015031">
    <property type="term" value="P:protein transport"/>
    <property type="evidence" value="ECO:0007669"/>
    <property type="project" value="UniProtKB-KW"/>
</dbReference>
<reference evidence="13 14" key="1">
    <citation type="submission" date="2019-06" db="EMBL/GenBank/DDBJ databases">
        <title>Genomic Encyclopedia of Type Strains, Phase IV (KMG-V): Genome sequencing to study the core and pangenomes of soil and plant-associated prokaryotes.</title>
        <authorList>
            <person name="Whitman W."/>
        </authorList>
    </citation>
    <scope>NUCLEOTIDE SEQUENCE [LARGE SCALE GENOMIC DNA]</scope>
    <source>
        <strain evidence="13 14">BR 11865</strain>
    </source>
</reference>
<dbReference type="NCBIfam" id="TIGR01352">
    <property type="entry name" value="tonB_Cterm"/>
    <property type="match status" value="2"/>
</dbReference>
<evidence type="ECO:0000256" key="4">
    <source>
        <dbReference type="ARBA" id="ARBA00022475"/>
    </source>
</evidence>
<protein>
    <submittedName>
        <fullName evidence="13">TonB family protein</fullName>
    </submittedName>
</protein>
<dbReference type="EMBL" id="VITO01000013">
    <property type="protein sequence ID" value="TWB23993.1"/>
    <property type="molecule type" value="Genomic_DNA"/>
</dbReference>
<evidence type="ECO:0000256" key="11">
    <source>
        <dbReference type="SAM" id="SignalP"/>
    </source>
</evidence>
<keyword evidence="7" id="KW-0653">Protein transport</keyword>
<dbReference type="PROSITE" id="PS51257">
    <property type="entry name" value="PROKAR_LIPOPROTEIN"/>
    <property type="match status" value="1"/>
</dbReference>
<dbReference type="Pfam" id="PF03544">
    <property type="entry name" value="TonB_C"/>
    <property type="match status" value="3"/>
</dbReference>
<keyword evidence="9" id="KW-0472">Membrane</keyword>
<evidence type="ECO:0000256" key="9">
    <source>
        <dbReference type="ARBA" id="ARBA00023136"/>
    </source>
</evidence>
<dbReference type="AlphaFoldDB" id="A0A560FQV0"/>
<dbReference type="SUPFAM" id="SSF74653">
    <property type="entry name" value="TolA/TonB C-terminal domain"/>
    <property type="match status" value="5"/>
</dbReference>
<evidence type="ECO:0000256" key="7">
    <source>
        <dbReference type="ARBA" id="ARBA00022927"/>
    </source>
</evidence>
<gene>
    <name evidence="13" type="ORF">FBZ88_113168</name>
</gene>
<keyword evidence="3" id="KW-0813">Transport</keyword>
<evidence type="ECO:0000313" key="13">
    <source>
        <dbReference type="EMBL" id="TWB23993.1"/>
    </source>
</evidence>
<comment type="subcellular location">
    <subcellularLocation>
        <location evidence="1">Cell inner membrane</location>
        <topology evidence="1">Single-pass membrane protein</topology>
        <orientation evidence="1">Periplasmic side</orientation>
    </subcellularLocation>
</comment>
<dbReference type="PROSITE" id="PS52015">
    <property type="entry name" value="TONB_CTD"/>
    <property type="match status" value="2"/>
</dbReference>
<evidence type="ECO:0000259" key="12">
    <source>
        <dbReference type="PROSITE" id="PS52015"/>
    </source>
</evidence>
<dbReference type="InterPro" id="IPR006260">
    <property type="entry name" value="TonB/TolA_C"/>
</dbReference>
<dbReference type="PANTHER" id="PTHR33446">
    <property type="entry name" value="PROTEIN TONB-RELATED"/>
    <property type="match status" value="1"/>
</dbReference>
<dbReference type="GO" id="GO:0055085">
    <property type="term" value="P:transmembrane transport"/>
    <property type="evidence" value="ECO:0007669"/>
    <property type="project" value="InterPro"/>
</dbReference>
<evidence type="ECO:0000256" key="2">
    <source>
        <dbReference type="ARBA" id="ARBA00006555"/>
    </source>
</evidence>